<feature type="active site" description="Proton donor/acceptor" evidence="1">
    <location>
        <position position="281"/>
    </location>
</feature>
<accession>A0ABR7LRU1</accession>
<dbReference type="EMBL" id="JABVEC010000012">
    <property type="protein sequence ID" value="MBC6467309.1"/>
    <property type="molecule type" value="Genomic_DNA"/>
</dbReference>
<evidence type="ECO:0000259" key="2">
    <source>
        <dbReference type="PROSITE" id="PS52035"/>
    </source>
</evidence>
<dbReference type="Gene3D" id="3.40.630.10">
    <property type="entry name" value="Zn peptidases"/>
    <property type="match status" value="1"/>
</dbReference>
<dbReference type="SMART" id="SM00631">
    <property type="entry name" value="Zn_pept"/>
    <property type="match status" value="1"/>
</dbReference>
<dbReference type="PROSITE" id="PS52035">
    <property type="entry name" value="PEPTIDASE_M14"/>
    <property type="match status" value="1"/>
</dbReference>
<comment type="caution">
    <text evidence="3">The sequence shown here is derived from an EMBL/GenBank/DDBJ whole genome shotgun (WGS) entry which is preliminary data.</text>
</comment>
<keyword evidence="4" id="KW-1185">Reference proteome</keyword>
<protein>
    <recommendedName>
        <fullName evidence="2">Peptidase M14 domain-containing protein</fullName>
    </recommendedName>
</protein>
<dbReference type="InterPro" id="IPR000834">
    <property type="entry name" value="Peptidase_M14"/>
</dbReference>
<dbReference type="Pfam" id="PF00246">
    <property type="entry name" value="Peptidase_M14"/>
    <property type="match status" value="1"/>
</dbReference>
<organism evidence="3 4">
    <name type="scientific">Actinomadura alba</name>
    <dbReference type="NCBI Taxonomy" id="406431"/>
    <lineage>
        <taxon>Bacteria</taxon>
        <taxon>Bacillati</taxon>
        <taxon>Actinomycetota</taxon>
        <taxon>Actinomycetes</taxon>
        <taxon>Streptosporangiales</taxon>
        <taxon>Thermomonosporaceae</taxon>
        <taxon>Actinomadura</taxon>
    </lineage>
</organism>
<name>A0ABR7LRU1_9ACTN</name>
<dbReference type="RefSeq" id="WP_187244321.1">
    <property type="nucleotide sequence ID" value="NZ_BAAAOK010000005.1"/>
</dbReference>
<proteinExistence type="inferred from homology"/>
<feature type="domain" description="Peptidase M14" evidence="2">
    <location>
        <begin position="1"/>
        <end position="308"/>
    </location>
</feature>
<sequence length="811" mass="88541">MPGEAVKCTLDDFQQEARAAGIPSRMSYSVIGRSVRGSDLYSVVINARETPQQRRDYQRWEKLHSLMRSDPARAQALLDEWGPDVKLPIFVEANIHGNEEEGLDASMQVIRDLVTTPYGSNHEVDEILDHAFLVVHPTVNPDGRAANTRANANGFDMNRDLLVQGQPEVRASITDMLRWLPPVGLTMHGYTNMIQSMTMPHNPGYEYDLLVGWNQRRVDANETDLGAIGMDFIRQVNDWNANAQPNPPPTGPAYAEGWDDWGPFYTAGHASTWAVDIQTVEMCDSGPGCDGRFGSKRMQYVAFYSSARFWLTNRNAILHDQLEIFRRGVTGAERLNCCDDPLVAARGFTEAQHNWMVEYPEAYVIPFGSGQRSDAEASRLAKWLLDNGVEVRAATRAFSWDGKKYGKGSYVVSMKQAFRGLAFTVLDAGQDISDRITRLYAPPGAWSPGHIWGADVVKVPRGDAMFHPTTRPVTSMNQLSGGVRSGPADWYAVLLRGPNETRAVLDLLRAGVTGTLTEAPFDTASAGRMPAGSLVFPDDTKTVAALRAASKKAGFYVERGRGTPPAGTKVTRAPRIGVLVDSAQPAVNDTLWALQRIFGEDAAFVSAVAGANSLQNAPTDPLRDVDVVYNAGQNYPSAQNATARARLQAFFARGGGYIATSQSANNFAFLGDAQPALVDGRITQASQSAGGGIARWAKSEAASPLTGGYPTQDYLYLPTNVTYFTSLPNGATIDGRYLGNTTDMFVAGLWRNRQQDAAGAPVIARGETTVGSRYVAFATNPFSRGDAEREWTLMSQAAFWTNLTDEDHHND</sequence>
<evidence type="ECO:0000313" key="4">
    <source>
        <dbReference type="Proteomes" id="UP000805614"/>
    </source>
</evidence>
<evidence type="ECO:0000256" key="1">
    <source>
        <dbReference type="PROSITE-ProRule" id="PRU01379"/>
    </source>
</evidence>
<dbReference type="SUPFAM" id="SSF53187">
    <property type="entry name" value="Zn-dependent exopeptidases"/>
    <property type="match status" value="1"/>
</dbReference>
<gene>
    <name evidence="3" type="ORF">HKK74_17655</name>
</gene>
<reference evidence="3 4" key="1">
    <citation type="submission" date="2020-06" db="EMBL/GenBank/DDBJ databases">
        <title>Actinomadura xiongansis sp. nov., isolated from soil of Baiyangdian.</title>
        <authorList>
            <person name="Zhang X."/>
        </authorList>
    </citation>
    <scope>NUCLEOTIDE SEQUENCE [LARGE SCALE GENOMIC DNA]</scope>
    <source>
        <strain evidence="3 4">HBUM206468</strain>
    </source>
</reference>
<evidence type="ECO:0000313" key="3">
    <source>
        <dbReference type="EMBL" id="MBC6467309.1"/>
    </source>
</evidence>
<comment type="similarity">
    <text evidence="1">Belongs to the peptidase M14 family.</text>
</comment>
<dbReference type="Proteomes" id="UP000805614">
    <property type="component" value="Unassembled WGS sequence"/>
</dbReference>